<sequence length="197" mass="20981">MSTVANALSRYRKVPDVTATDAAGRTLPSKDIRPLPAVTGTFTHTVDSGDRLDQLAFTYYNQPLQYWHICDANPQFLSPLALLSKEPVQVTRFPVSVPADPPPWAAVRSALNDLVGVEDVTVVEDVALVPRRQTVGGQQVTVTVESVSRSVLVRYNRLNVDAPALAAAMTTAGLTVGPWADGGQLGQPIVIPPAVSG</sequence>
<reference evidence="1" key="1">
    <citation type="submission" date="2021-01" db="EMBL/GenBank/DDBJ databases">
        <title>Whole genome shotgun sequence of Rugosimonospora africana NBRC 104875.</title>
        <authorList>
            <person name="Komaki H."/>
            <person name="Tamura T."/>
        </authorList>
    </citation>
    <scope>NUCLEOTIDE SEQUENCE</scope>
    <source>
        <strain evidence="1">NBRC 104875</strain>
    </source>
</reference>
<evidence type="ECO:0008006" key="3">
    <source>
        <dbReference type="Google" id="ProtNLM"/>
    </source>
</evidence>
<keyword evidence="2" id="KW-1185">Reference proteome</keyword>
<proteinExistence type="predicted"/>
<comment type="caution">
    <text evidence="1">The sequence shown here is derived from an EMBL/GenBank/DDBJ whole genome shotgun (WGS) entry which is preliminary data.</text>
</comment>
<evidence type="ECO:0000313" key="2">
    <source>
        <dbReference type="Proteomes" id="UP000642748"/>
    </source>
</evidence>
<protein>
    <recommendedName>
        <fullName evidence="3">LysM domain-containing protein</fullName>
    </recommendedName>
</protein>
<name>A0A8J3QPZ3_9ACTN</name>
<dbReference type="AlphaFoldDB" id="A0A8J3QPZ3"/>
<dbReference type="EMBL" id="BONZ01000021">
    <property type="protein sequence ID" value="GIH14147.1"/>
    <property type="molecule type" value="Genomic_DNA"/>
</dbReference>
<gene>
    <name evidence="1" type="ORF">Raf01_23190</name>
</gene>
<organism evidence="1 2">
    <name type="scientific">Rugosimonospora africana</name>
    <dbReference type="NCBI Taxonomy" id="556532"/>
    <lineage>
        <taxon>Bacteria</taxon>
        <taxon>Bacillati</taxon>
        <taxon>Actinomycetota</taxon>
        <taxon>Actinomycetes</taxon>
        <taxon>Micromonosporales</taxon>
        <taxon>Micromonosporaceae</taxon>
        <taxon>Rugosimonospora</taxon>
    </lineage>
</organism>
<accession>A0A8J3QPZ3</accession>
<dbReference type="Proteomes" id="UP000642748">
    <property type="component" value="Unassembled WGS sequence"/>
</dbReference>
<evidence type="ECO:0000313" key="1">
    <source>
        <dbReference type="EMBL" id="GIH14147.1"/>
    </source>
</evidence>